<organism evidence="3 4">
    <name type="scientific">Xylaria flabelliformis</name>
    <dbReference type="NCBI Taxonomy" id="2512241"/>
    <lineage>
        <taxon>Eukaryota</taxon>
        <taxon>Fungi</taxon>
        <taxon>Dikarya</taxon>
        <taxon>Ascomycota</taxon>
        <taxon>Pezizomycotina</taxon>
        <taxon>Sordariomycetes</taxon>
        <taxon>Xylariomycetidae</taxon>
        <taxon>Xylariales</taxon>
        <taxon>Xylariaceae</taxon>
        <taxon>Xylaria</taxon>
    </lineage>
</organism>
<dbReference type="OrthoDB" id="10638060at2759"/>
<dbReference type="AlphaFoldDB" id="A0A553HWB9"/>
<protein>
    <submittedName>
        <fullName evidence="3">Uncharacterized protein</fullName>
    </submittedName>
</protein>
<evidence type="ECO:0000256" key="1">
    <source>
        <dbReference type="SAM" id="MobiDB-lite"/>
    </source>
</evidence>
<keyword evidence="2" id="KW-0812">Transmembrane</keyword>
<reference evidence="4" key="1">
    <citation type="submission" date="2019-06" db="EMBL/GenBank/DDBJ databases">
        <title>Draft genome sequence of the griseofulvin-producing fungus Xylaria cubensis strain G536.</title>
        <authorList>
            <person name="Mead M.E."/>
            <person name="Raja H.A."/>
            <person name="Steenwyk J.L."/>
            <person name="Knowles S.L."/>
            <person name="Oberlies N.H."/>
            <person name="Rokas A."/>
        </authorList>
    </citation>
    <scope>NUCLEOTIDE SEQUENCE [LARGE SCALE GENOMIC DNA]</scope>
    <source>
        <strain evidence="4">G536</strain>
    </source>
</reference>
<evidence type="ECO:0000256" key="2">
    <source>
        <dbReference type="SAM" id="Phobius"/>
    </source>
</evidence>
<gene>
    <name evidence="3" type="ORF">FHL15_006866</name>
</gene>
<keyword evidence="2" id="KW-0472">Membrane</keyword>
<accession>A0A553HWB9</accession>
<feature type="region of interest" description="Disordered" evidence="1">
    <location>
        <begin position="36"/>
        <end position="58"/>
    </location>
</feature>
<keyword evidence="4" id="KW-1185">Reference proteome</keyword>
<keyword evidence="2" id="KW-1133">Transmembrane helix</keyword>
<dbReference type="Proteomes" id="UP000319160">
    <property type="component" value="Unassembled WGS sequence"/>
</dbReference>
<feature type="compositionally biased region" description="Basic and acidic residues" evidence="1">
    <location>
        <begin position="36"/>
        <end position="52"/>
    </location>
</feature>
<proteinExistence type="predicted"/>
<name>A0A553HWB9_9PEZI</name>
<feature type="transmembrane region" description="Helical" evidence="2">
    <location>
        <begin position="69"/>
        <end position="90"/>
    </location>
</feature>
<evidence type="ECO:0000313" key="4">
    <source>
        <dbReference type="Proteomes" id="UP000319160"/>
    </source>
</evidence>
<evidence type="ECO:0000313" key="3">
    <source>
        <dbReference type="EMBL" id="TRX92251.1"/>
    </source>
</evidence>
<comment type="caution">
    <text evidence="3">The sequence shown here is derived from an EMBL/GenBank/DDBJ whole genome shotgun (WGS) entry which is preliminary data.</text>
</comment>
<dbReference type="EMBL" id="VFLP01000038">
    <property type="protein sequence ID" value="TRX92251.1"/>
    <property type="molecule type" value="Genomic_DNA"/>
</dbReference>
<sequence length="108" mass="12715">MEFWEVFGRWPEGPADERDERIHELEEMGRLLLHHDVSDGDRLGQDERESRRPVSPQQRRRYTYNFQIITCRGLGVIVGAAALLALSTFLRHRYLVCDGFRDDGKGWR</sequence>